<evidence type="ECO:0000256" key="1">
    <source>
        <dbReference type="SAM" id="Phobius"/>
    </source>
</evidence>
<gene>
    <name evidence="2" type="ORF">FocTR4_00015556</name>
</gene>
<feature type="transmembrane region" description="Helical" evidence="1">
    <location>
        <begin position="90"/>
        <end position="108"/>
    </location>
</feature>
<sequence>MSPGLAQIRMTEDVKRAYDDAGKLRQWFHAKAPLLKFRPQRAASRPPFAYRRANLIVSAVDSRTSPRSISPGFPKTKIVLKRDTLRMNPLGVLGYVVQWFFYAGLYGYQDYYPLLTALRHVRSLKPSTSEDGTAGILGRTNNPSFWSTIYPIKGLGTWLVGAAARSVLEFYLHKLVPAFLMKCVTTIIIAPLKFLWIRSIMSDYSISLESNIRLLRCVTAKQWFHFIGTLLACNVVDEIPDLVVKLGLLFLLANGVDVVEEWSKENTTTIGVILIGVFFTLKIIHAAIGVPETVAGVEAAPEIDENGEGRSTHELLVDIKTSLKSMTFSLWFRFVAYHCIAFGMARIASAAGILGDIEVNISWKDPL</sequence>
<name>A0A5C6SWU5_FUSOC</name>
<feature type="transmembrane region" description="Helical" evidence="1">
    <location>
        <begin position="175"/>
        <end position="196"/>
    </location>
</feature>
<keyword evidence="1" id="KW-0472">Membrane</keyword>
<dbReference type="AlphaFoldDB" id="A0A5C6SWU5"/>
<evidence type="ECO:0000313" key="2">
    <source>
        <dbReference type="EMBL" id="TXC02499.1"/>
    </source>
</evidence>
<comment type="caution">
    <text evidence="2">The sequence shown here is derived from an EMBL/GenBank/DDBJ whole genome shotgun (WGS) entry which is preliminary data.</text>
</comment>
<organism evidence="2 3">
    <name type="scientific">Fusarium oxysporum f. sp. cubense</name>
    <dbReference type="NCBI Taxonomy" id="61366"/>
    <lineage>
        <taxon>Eukaryota</taxon>
        <taxon>Fungi</taxon>
        <taxon>Dikarya</taxon>
        <taxon>Ascomycota</taxon>
        <taxon>Pezizomycotina</taxon>
        <taxon>Sordariomycetes</taxon>
        <taxon>Hypocreomycetidae</taxon>
        <taxon>Hypocreales</taxon>
        <taxon>Nectriaceae</taxon>
        <taxon>Fusarium</taxon>
        <taxon>Fusarium oxysporum species complex</taxon>
    </lineage>
</organism>
<feature type="transmembrane region" description="Helical" evidence="1">
    <location>
        <begin position="330"/>
        <end position="354"/>
    </location>
</feature>
<accession>A0A5C6SWU5</accession>
<evidence type="ECO:0000313" key="3">
    <source>
        <dbReference type="Proteomes" id="UP000321331"/>
    </source>
</evidence>
<reference evidence="2 3" key="1">
    <citation type="submission" date="2019-07" db="EMBL/GenBank/DDBJ databases">
        <title>The First High-Quality Draft Genome Sequence of the Causal Agent of the Current Panama Disease Epidemic.</title>
        <authorList>
            <person name="Warmington R.J."/>
            <person name="Kay W."/>
            <person name="Jeffries A."/>
            <person name="Bebber D."/>
            <person name="Moore K."/>
            <person name="Studholme D.J."/>
        </authorList>
    </citation>
    <scope>NUCLEOTIDE SEQUENCE [LARGE SCALE GENOMIC DNA]</scope>
    <source>
        <strain evidence="2 3">TR4</strain>
    </source>
</reference>
<dbReference type="Proteomes" id="UP000321331">
    <property type="component" value="Unassembled WGS sequence"/>
</dbReference>
<proteinExistence type="predicted"/>
<keyword evidence="1" id="KW-1133">Transmembrane helix</keyword>
<keyword evidence="1" id="KW-0812">Transmembrane</keyword>
<dbReference type="EMBL" id="VMNF01000008">
    <property type="protein sequence ID" value="TXC02499.1"/>
    <property type="molecule type" value="Genomic_DNA"/>
</dbReference>
<protein>
    <submittedName>
        <fullName evidence="2">Uncharacterized protein</fullName>
    </submittedName>
</protein>